<gene>
    <name evidence="3" type="ORF">H7F53_06960</name>
</gene>
<dbReference type="Proteomes" id="UP000551327">
    <property type="component" value="Unassembled WGS sequence"/>
</dbReference>
<dbReference type="EMBL" id="JACLAX010000005">
    <property type="protein sequence ID" value="MBC2668877.1"/>
    <property type="molecule type" value="Genomic_DNA"/>
</dbReference>
<dbReference type="Gene3D" id="1.20.1600.10">
    <property type="entry name" value="Outer membrane efflux proteins (OEP)"/>
    <property type="match status" value="1"/>
</dbReference>
<comment type="similarity">
    <text evidence="1">Belongs to the outer membrane factor (OMF) (TC 1.B.17) family.</text>
</comment>
<dbReference type="RefSeq" id="WP_185678767.1">
    <property type="nucleotide sequence ID" value="NZ_JACLAX010000005.1"/>
</dbReference>
<dbReference type="Gene3D" id="2.20.200.10">
    <property type="entry name" value="Outer membrane efflux proteins (OEP)"/>
    <property type="match status" value="1"/>
</dbReference>
<dbReference type="InterPro" id="IPR003423">
    <property type="entry name" value="OMP_efflux"/>
</dbReference>
<name>A0A7X1KPM2_9SPHN</name>
<proteinExistence type="inferred from homology"/>
<accession>A0A7X1KPM2</accession>
<organism evidence="3 4">
    <name type="scientific">Novosphingobium piscinae</name>
    <dbReference type="NCBI Taxonomy" id="1507448"/>
    <lineage>
        <taxon>Bacteria</taxon>
        <taxon>Pseudomonadati</taxon>
        <taxon>Pseudomonadota</taxon>
        <taxon>Alphaproteobacteria</taxon>
        <taxon>Sphingomonadales</taxon>
        <taxon>Sphingomonadaceae</taxon>
        <taxon>Novosphingobium</taxon>
    </lineage>
</organism>
<dbReference type="PANTHER" id="PTHR30203:SF25">
    <property type="entry name" value="OUTER MEMBRANE PROTEIN-RELATED"/>
    <property type="match status" value="1"/>
</dbReference>
<reference evidence="3 4" key="1">
    <citation type="submission" date="2020-08" db="EMBL/GenBank/DDBJ databases">
        <title>The genome sequence of type strain Novosphingobium piscinae KCTC 42194.</title>
        <authorList>
            <person name="Liu Y."/>
        </authorList>
    </citation>
    <scope>NUCLEOTIDE SEQUENCE [LARGE SCALE GENOMIC DNA]</scope>
    <source>
        <strain evidence="3 4">KCTC 42194</strain>
    </source>
</reference>
<keyword evidence="4" id="KW-1185">Reference proteome</keyword>
<dbReference type="Pfam" id="PF02321">
    <property type="entry name" value="OEP"/>
    <property type="match status" value="2"/>
</dbReference>
<sequence length="481" mass="49979">MIITPRRHPLMLAMLAAWSLAPAVGAQPAPPVAGAPTPSPATSLPVVWQEAGSAPRTAAAPWWQDFADPALDALVVQALAAGPDLAAAQARIDQAQAAARAAGAGRLPGGTVNGTLARTEQSLQSGLGQVTRFVPTIRRTQDFAAINATLGWDLDLGGGLRQSARAARADLTAARAALAAARLALASEVVGQYLALRETEALTQIVAAQREDAAARLRYAELRLARGDVAARERDDRQRDLAAVDAQLPLLAAQAKAARHALAVLTGRAAGSVLPELAAAPARSGQVPLATDPAAGIPAELLRARPDLVVAEARIVGAQARVKAALGEYWPRFTLGGLLGFESNSLASFGGPASRTTQGFLGLRWRLFDFARINAEVAAARGAERETLAAYRDAVLRAGEQVESAFALAAGRRAALAAQDQRRAAADAGLDRARAAHRMGEISDDQLRGESLFHAAIVADQLAARRALADAVVQCRKALGG</sequence>
<dbReference type="PANTHER" id="PTHR30203">
    <property type="entry name" value="OUTER MEMBRANE CATION EFFLUX PROTEIN"/>
    <property type="match status" value="1"/>
</dbReference>
<evidence type="ECO:0000256" key="2">
    <source>
        <dbReference type="SAM" id="SignalP"/>
    </source>
</evidence>
<protein>
    <submittedName>
        <fullName evidence="3">TolC family protein</fullName>
    </submittedName>
</protein>
<keyword evidence="2" id="KW-0732">Signal</keyword>
<feature type="signal peptide" evidence="2">
    <location>
        <begin position="1"/>
        <end position="26"/>
    </location>
</feature>
<comment type="caution">
    <text evidence="3">The sequence shown here is derived from an EMBL/GenBank/DDBJ whole genome shotgun (WGS) entry which is preliminary data.</text>
</comment>
<evidence type="ECO:0000313" key="4">
    <source>
        <dbReference type="Proteomes" id="UP000551327"/>
    </source>
</evidence>
<dbReference type="AlphaFoldDB" id="A0A7X1KPM2"/>
<dbReference type="GO" id="GO:0015562">
    <property type="term" value="F:efflux transmembrane transporter activity"/>
    <property type="evidence" value="ECO:0007669"/>
    <property type="project" value="InterPro"/>
</dbReference>
<feature type="chain" id="PRO_5030535405" evidence="2">
    <location>
        <begin position="27"/>
        <end position="481"/>
    </location>
</feature>
<dbReference type="InterPro" id="IPR010131">
    <property type="entry name" value="MdtP/NodT-like"/>
</dbReference>
<evidence type="ECO:0000256" key="1">
    <source>
        <dbReference type="ARBA" id="ARBA00007613"/>
    </source>
</evidence>
<dbReference type="SUPFAM" id="SSF56954">
    <property type="entry name" value="Outer membrane efflux proteins (OEP)"/>
    <property type="match status" value="1"/>
</dbReference>
<evidence type="ECO:0000313" key="3">
    <source>
        <dbReference type="EMBL" id="MBC2668877.1"/>
    </source>
</evidence>